<sequence>MPLRRMHFTQIARTGRGEAGIAALRLMTRAFHSFHTRLATVAAIATAATLTAITTIALTAALAGCAETPGTRLPLRPVPAERIVKPGYTTQAEGKVAVDVRREPATNVLVRLRDVLVYVDGERVTDLMQGEHVTFWLTPGLHRIAVSTQFDPVVELPFQVDARFTNRASVSFNADHRVGIRRVAQ</sequence>
<name>A0ABZ0WRM2_9BURK</name>
<keyword evidence="3" id="KW-1185">Reference proteome</keyword>
<dbReference type="Proteomes" id="UP001325479">
    <property type="component" value="Chromosome"/>
</dbReference>
<proteinExistence type="predicted"/>
<dbReference type="RefSeq" id="WP_232833359.1">
    <property type="nucleotide sequence ID" value="NZ_CP139965.1"/>
</dbReference>
<evidence type="ECO:0000313" key="2">
    <source>
        <dbReference type="EMBL" id="WQD80049.1"/>
    </source>
</evidence>
<keyword evidence="1" id="KW-0472">Membrane</keyword>
<keyword evidence="1" id="KW-0812">Transmembrane</keyword>
<gene>
    <name evidence="2" type="ORF">U0042_10385</name>
</gene>
<protein>
    <recommendedName>
        <fullName evidence="4">PEGA domain-containing protein</fullName>
    </recommendedName>
</protein>
<accession>A0ABZ0WRM2</accession>
<organism evidence="2 3">
    <name type="scientific">Paraburkholderia kururiensis</name>
    <dbReference type="NCBI Taxonomy" id="984307"/>
    <lineage>
        <taxon>Bacteria</taxon>
        <taxon>Pseudomonadati</taxon>
        <taxon>Pseudomonadota</taxon>
        <taxon>Betaproteobacteria</taxon>
        <taxon>Burkholderiales</taxon>
        <taxon>Burkholderiaceae</taxon>
        <taxon>Paraburkholderia</taxon>
    </lineage>
</organism>
<keyword evidence="1" id="KW-1133">Transmembrane helix</keyword>
<evidence type="ECO:0008006" key="4">
    <source>
        <dbReference type="Google" id="ProtNLM"/>
    </source>
</evidence>
<dbReference type="EMBL" id="CP139965">
    <property type="protein sequence ID" value="WQD80049.1"/>
    <property type="molecule type" value="Genomic_DNA"/>
</dbReference>
<evidence type="ECO:0000256" key="1">
    <source>
        <dbReference type="SAM" id="Phobius"/>
    </source>
</evidence>
<reference evidence="2 3" key="1">
    <citation type="submission" date="2023-12" db="EMBL/GenBank/DDBJ databases">
        <title>Genome sequencing and assembly of bacterial species from a model synthetic community.</title>
        <authorList>
            <person name="Hogle S.L."/>
        </authorList>
    </citation>
    <scope>NUCLEOTIDE SEQUENCE [LARGE SCALE GENOMIC DNA]</scope>
    <source>
        <strain evidence="2 3">HAMBI 2494</strain>
    </source>
</reference>
<evidence type="ECO:0000313" key="3">
    <source>
        <dbReference type="Proteomes" id="UP001325479"/>
    </source>
</evidence>
<feature type="transmembrane region" description="Helical" evidence="1">
    <location>
        <begin position="38"/>
        <end position="63"/>
    </location>
</feature>